<gene>
    <name evidence="1" type="ORF">C9374_002650</name>
</gene>
<dbReference type="RefSeq" id="XP_044550196.1">
    <property type="nucleotide sequence ID" value="XM_044692091.1"/>
</dbReference>
<reference evidence="1 2" key="1">
    <citation type="journal article" date="2018" name="BMC Genomics">
        <title>The genome of Naegleria lovaniensis, the basis for a comparative approach to unravel pathogenicity factors of the human pathogenic amoeba N. fowleri.</title>
        <authorList>
            <person name="Liechti N."/>
            <person name="Schurch N."/>
            <person name="Bruggmann R."/>
            <person name="Wittwer M."/>
        </authorList>
    </citation>
    <scope>NUCLEOTIDE SEQUENCE [LARGE SCALE GENOMIC DNA]</scope>
    <source>
        <strain evidence="1 2">ATCC 30569</strain>
    </source>
</reference>
<name>A0AA88GU62_NAELO</name>
<dbReference type="GeneID" id="68095105"/>
<comment type="caution">
    <text evidence="1">The sequence shown here is derived from an EMBL/GenBank/DDBJ whole genome shotgun (WGS) entry which is preliminary data.</text>
</comment>
<dbReference type="Pfam" id="PF08737">
    <property type="entry name" value="Rgp1"/>
    <property type="match status" value="1"/>
</dbReference>
<organism evidence="1 2">
    <name type="scientific">Naegleria lovaniensis</name>
    <name type="common">Amoeba</name>
    <dbReference type="NCBI Taxonomy" id="51637"/>
    <lineage>
        <taxon>Eukaryota</taxon>
        <taxon>Discoba</taxon>
        <taxon>Heterolobosea</taxon>
        <taxon>Tetramitia</taxon>
        <taxon>Eutetramitia</taxon>
        <taxon>Vahlkampfiidae</taxon>
        <taxon>Naegleria</taxon>
    </lineage>
</organism>
<sequence length="494" mass="55699">MVIVLYTALRESCVFAGSSISFSISLMNAPSESVDENGPYHGKLVDVFSDRLDVFGVEDKSSQNVASPNTSYYSTTSNSSGGLFSWFFSSSATTSQESSEPMDTWKVDKLYGQVFGLCSGDAKCLKDINMSSPKASPNQTLFNDDENNPKNSDVEFPSLVPVKSNSKPIFASKPKSFLDEAISLSSLEKKTITVSVSIPNEIPPSFKGTHKKVITVPFKVYNPFSSICSINSSFLDTFDFKWDIHGLSKKHKNVQLEDISYKYMLTSNANISPFFYSFSQISNIVAQNSKTNHYDIADESSLVCRVSLSSNAFYIGDTILGIFDFTKSVKLCAKVKCKLMYQEQVASTIIVDYYKQTQSTTENSHNSEYTSFDPEYYQPLRNKATFNKVSRFDRYTLNTITSDFRMIIPPHSPSQFSSDLIKVDWFLQFKFYLIDGTLTDERVQVLSTKNLSEKKDKFKVKPMTWLLPIHVFVPSNFRPLHEQSQSKEQCIVVL</sequence>
<dbReference type="Proteomes" id="UP000816034">
    <property type="component" value="Unassembled WGS sequence"/>
</dbReference>
<dbReference type="EMBL" id="PYSW02000016">
    <property type="protein sequence ID" value="KAG2386204.1"/>
    <property type="molecule type" value="Genomic_DNA"/>
</dbReference>
<evidence type="ECO:0008006" key="3">
    <source>
        <dbReference type="Google" id="ProtNLM"/>
    </source>
</evidence>
<protein>
    <recommendedName>
        <fullName evidence="3">Rgp1-domain-containing protein</fullName>
    </recommendedName>
</protein>
<dbReference type="PANTHER" id="PTHR12507">
    <property type="entry name" value="REDUCED GROWTH PHENOTYPE 1 RGP1, YEAST -RELATED"/>
    <property type="match status" value="1"/>
</dbReference>
<accession>A0AA88GU62</accession>
<evidence type="ECO:0000313" key="1">
    <source>
        <dbReference type="EMBL" id="KAG2386204.1"/>
    </source>
</evidence>
<dbReference type="InterPro" id="IPR014848">
    <property type="entry name" value="Rgp1"/>
</dbReference>
<proteinExistence type="predicted"/>
<keyword evidence="2" id="KW-1185">Reference proteome</keyword>
<evidence type="ECO:0000313" key="2">
    <source>
        <dbReference type="Proteomes" id="UP000816034"/>
    </source>
</evidence>
<dbReference type="AlphaFoldDB" id="A0AA88GU62"/>